<dbReference type="GO" id="GO:0006298">
    <property type="term" value="P:mismatch repair"/>
    <property type="evidence" value="ECO:0007669"/>
    <property type="project" value="TreeGrafter"/>
</dbReference>
<dbReference type="EMBL" id="KV429051">
    <property type="protein sequence ID" value="KZT70461.1"/>
    <property type="molecule type" value="Genomic_DNA"/>
</dbReference>
<dbReference type="PANTHER" id="PTHR42944:SF1">
    <property type="entry name" value="ADENINE DNA GLYCOSYLASE"/>
    <property type="match status" value="1"/>
</dbReference>
<dbReference type="GO" id="GO:0034039">
    <property type="term" value="F:8-oxo-7,8-dihydroguanine DNA N-glycosylase activity"/>
    <property type="evidence" value="ECO:0007669"/>
    <property type="project" value="TreeGrafter"/>
</dbReference>
<evidence type="ECO:0000256" key="7">
    <source>
        <dbReference type="ARBA" id="ARBA00022723"/>
    </source>
</evidence>
<dbReference type="GO" id="GO:0051539">
    <property type="term" value="F:4 iron, 4 sulfur cluster binding"/>
    <property type="evidence" value="ECO:0007669"/>
    <property type="project" value="UniProtKB-KW"/>
</dbReference>
<feature type="region of interest" description="Disordered" evidence="14">
    <location>
        <begin position="1"/>
        <end position="62"/>
    </location>
</feature>
<dbReference type="Pfam" id="PF00730">
    <property type="entry name" value="HhH-GPD"/>
    <property type="match status" value="1"/>
</dbReference>
<proteinExistence type="inferred from homology"/>
<protein>
    <recommendedName>
        <fullName evidence="5">Adenine DNA glycosylase</fullName>
        <ecNumber evidence="4">3.2.2.31</ecNumber>
    </recommendedName>
</protein>
<evidence type="ECO:0000256" key="12">
    <source>
        <dbReference type="ARBA" id="ARBA00023204"/>
    </source>
</evidence>
<evidence type="ECO:0000256" key="5">
    <source>
        <dbReference type="ARBA" id="ARBA00022023"/>
    </source>
</evidence>
<keyword evidence="11" id="KW-0411">Iron-sulfur</keyword>
<dbReference type="Proteomes" id="UP000076727">
    <property type="component" value="Unassembled WGS sequence"/>
</dbReference>
<dbReference type="SMART" id="SM00478">
    <property type="entry name" value="ENDO3c"/>
    <property type="match status" value="1"/>
</dbReference>
<dbReference type="GO" id="GO:0035485">
    <property type="term" value="F:adenine/guanine mispair binding"/>
    <property type="evidence" value="ECO:0007669"/>
    <property type="project" value="TreeGrafter"/>
</dbReference>
<evidence type="ECO:0000256" key="11">
    <source>
        <dbReference type="ARBA" id="ARBA00023014"/>
    </source>
</evidence>
<dbReference type="InterPro" id="IPR003265">
    <property type="entry name" value="HhH-GPD_domain"/>
</dbReference>
<keyword evidence="13" id="KW-0326">Glycosidase</keyword>
<keyword evidence="12" id="KW-0234">DNA repair</keyword>
<evidence type="ECO:0000256" key="13">
    <source>
        <dbReference type="ARBA" id="ARBA00023295"/>
    </source>
</evidence>
<dbReference type="FunFam" id="1.10.340.30:FF:000002">
    <property type="entry name" value="Adenine DNA glycosylase"/>
    <property type="match status" value="1"/>
</dbReference>
<dbReference type="STRING" id="1314783.A0A165R942"/>
<evidence type="ECO:0000256" key="9">
    <source>
        <dbReference type="ARBA" id="ARBA00022801"/>
    </source>
</evidence>
<feature type="compositionally biased region" description="Polar residues" evidence="14">
    <location>
        <begin position="8"/>
        <end position="17"/>
    </location>
</feature>
<reference evidence="16 17" key="1">
    <citation type="journal article" date="2016" name="Mol. Biol. Evol.">
        <title>Comparative Genomics of Early-Diverging Mushroom-Forming Fungi Provides Insights into the Origins of Lignocellulose Decay Capabilities.</title>
        <authorList>
            <person name="Nagy L.G."/>
            <person name="Riley R."/>
            <person name="Tritt A."/>
            <person name="Adam C."/>
            <person name="Daum C."/>
            <person name="Floudas D."/>
            <person name="Sun H."/>
            <person name="Yadav J.S."/>
            <person name="Pangilinan J."/>
            <person name="Larsson K.H."/>
            <person name="Matsuura K."/>
            <person name="Barry K."/>
            <person name="Labutti K."/>
            <person name="Kuo R."/>
            <person name="Ohm R.A."/>
            <person name="Bhattacharya S.S."/>
            <person name="Shirouzu T."/>
            <person name="Yoshinaga Y."/>
            <person name="Martin F.M."/>
            <person name="Grigoriev I.V."/>
            <person name="Hibbett D.S."/>
        </authorList>
    </citation>
    <scope>NUCLEOTIDE SEQUENCE [LARGE SCALE GENOMIC DNA]</scope>
    <source>
        <strain evidence="16 17">L-15889</strain>
    </source>
</reference>
<keyword evidence="9" id="KW-0378">Hydrolase</keyword>
<gene>
    <name evidence="16" type="ORF">DAEQUDRAFT_810637</name>
</gene>
<name>A0A165R942_9APHY</name>
<keyword evidence="6" id="KW-0004">4Fe-4S</keyword>
<dbReference type="SUPFAM" id="SSF55811">
    <property type="entry name" value="Nudix"/>
    <property type="match status" value="1"/>
</dbReference>
<dbReference type="PROSITE" id="PS01155">
    <property type="entry name" value="ENDONUCLEASE_III_2"/>
    <property type="match status" value="1"/>
</dbReference>
<keyword evidence="8" id="KW-0227">DNA damage</keyword>
<organism evidence="16 17">
    <name type="scientific">Daedalea quercina L-15889</name>
    <dbReference type="NCBI Taxonomy" id="1314783"/>
    <lineage>
        <taxon>Eukaryota</taxon>
        <taxon>Fungi</taxon>
        <taxon>Dikarya</taxon>
        <taxon>Basidiomycota</taxon>
        <taxon>Agaricomycotina</taxon>
        <taxon>Agaricomycetes</taxon>
        <taxon>Polyporales</taxon>
        <taxon>Fomitopsis</taxon>
    </lineage>
</organism>
<dbReference type="InterPro" id="IPR011257">
    <property type="entry name" value="DNA_glycosylase"/>
</dbReference>
<dbReference type="AlphaFoldDB" id="A0A165R942"/>
<dbReference type="InterPro" id="IPR023170">
    <property type="entry name" value="HhH_base_excis_C"/>
</dbReference>
<evidence type="ECO:0000256" key="14">
    <source>
        <dbReference type="SAM" id="MobiDB-lite"/>
    </source>
</evidence>
<evidence type="ECO:0000259" key="15">
    <source>
        <dbReference type="SMART" id="SM00478"/>
    </source>
</evidence>
<dbReference type="Gene3D" id="1.10.340.30">
    <property type="entry name" value="Hypothetical protein, domain 2"/>
    <property type="match status" value="1"/>
</dbReference>
<evidence type="ECO:0000313" key="17">
    <source>
        <dbReference type="Proteomes" id="UP000076727"/>
    </source>
</evidence>
<dbReference type="InterPro" id="IPR044298">
    <property type="entry name" value="MIG/MutY"/>
</dbReference>
<dbReference type="GO" id="GO:0046872">
    <property type="term" value="F:metal ion binding"/>
    <property type="evidence" value="ECO:0007669"/>
    <property type="project" value="UniProtKB-KW"/>
</dbReference>
<dbReference type="PANTHER" id="PTHR42944">
    <property type="entry name" value="ADENINE DNA GLYCOSYLASE"/>
    <property type="match status" value="1"/>
</dbReference>
<evidence type="ECO:0000256" key="4">
    <source>
        <dbReference type="ARBA" id="ARBA00012045"/>
    </source>
</evidence>
<dbReference type="InterPro" id="IPR004036">
    <property type="entry name" value="Endonuclease-III-like_CS2"/>
</dbReference>
<evidence type="ECO:0000256" key="1">
    <source>
        <dbReference type="ARBA" id="ARBA00000843"/>
    </source>
</evidence>
<evidence type="ECO:0000256" key="6">
    <source>
        <dbReference type="ARBA" id="ARBA00022485"/>
    </source>
</evidence>
<keyword evidence="7" id="KW-0479">Metal-binding</keyword>
<dbReference type="Gene3D" id="3.90.79.10">
    <property type="entry name" value="Nucleoside Triphosphate Pyrophosphohydrolase"/>
    <property type="match status" value="1"/>
</dbReference>
<dbReference type="GO" id="GO:0006285">
    <property type="term" value="P:base-excision repair, AP site formation"/>
    <property type="evidence" value="ECO:0007669"/>
    <property type="project" value="UniProtKB-ARBA"/>
</dbReference>
<comment type="catalytic activity">
    <reaction evidence="1">
        <text>Hydrolyzes free adenine bases from 7,8-dihydro-8-oxoguanine:adenine mismatched double-stranded DNA, leaving an apurinic site.</text>
        <dbReference type="EC" id="3.2.2.31"/>
    </reaction>
</comment>
<accession>A0A165R942</accession>
<evidence type="ECO:0000313" key="16">
    <source>
        <dbReference type="EMBL" id="KZT70461.1"/>
    </source>
</evidence>
<evidence type="ECO:0000256" key="3">
    <source>
        <dbReference type="ARBA" id="ARBA00008343"/>
    </source>
</evidence>
<keyword evidence="17" id="KW-1185">Reference proteome</keyword>
<sequence>MARKRVATSDSDYSAGSSDEYEPQPFEASAGRQRTATSRTKRAESIKKSKSKRAKLDAKGLDEGAEDVETLAAAAGQSHGAAMHVVAEPEPIRVALLQWYEQVHESRGMPWRKPYSPDLTVEERAQRAYEVWISEVMLQQTQVSTVIPYYNKWMTKFPTIRKLAASDIETVNSLWKGLGYYSRAARLLSGARKAVEQFNGRLPDNAKDMETHIPGIGRYSAGAICSIAYNQSVPVLDGNVHRLLSRLLALHAPPKGKQTLDVLWGGATDLVDGCTSPGDLNQALIELGATVCKVRDPQCSACPVQPWCHAYRMQSASDTKAPGTEASDSGGQVGDIEELCALCEPLPAGSPVTSYPMKVVKKKVREELDIVNVIEWRRHADGERWFLLVRRPEGGLLAGLHEFPTAPNVPVTTTSAELIEIPHMLLSGILTVPPPQYAARTSAHQTKKAPSGSEDSSTLRIVKIAPAGDVIHIFSHIKKTYRIQWVVLEGGGADPPCLASLRPYPAGGPTRTKRTIDVGGKKPTKARNAPSKARQPELPPVGTPIQAMWITLDDVMNANIGTGVLKVWNQTRKLWEDVI</sequence>
<dbReference type="SUPFAM" id="SSF48150">
    <property type="entry name" value="DNA-glycosylase"/>
    <property type="match status" value="1"/>
</dbReference>
<keyword evidence="10" id="KW-0408">Iron</keyword>
<evidence type="ECO:0000256" key="10">
    <source>
        <dbReference type="ARBA" id="ARBA00023004"/>
    </source>
</evidence>
<dbReference type="InterPro" id="IPR015797">
    <property type="entry name" value="NUDIX_hydrolase-like_dom_sf"/>
</dbReference>
<dbReference type="OrthoDB" id="10248838at2759"/>
<dbReference type="GO" id="GO:0005634">
    <property type="term" value="C:nucleus"/>
    <property type="evidence" value="ECO:0007669"/>
    <property type="project" value="TreeGrafter"/>
</dbReference>
<feature type="domain" description="HhH-GPD" evidence="15">
    <location>
        <begin position="137"/>
        <end position="290"/>
    </location>
</feature>
<feature type="region of interest" description="Disordered" evidence="14">
    <location>
        <begin position="501"/>
        <end position="540"/>
    </location>
</feature>
<dbReference type="CDD" id="cd00056">
    <property type="entry name" value="ENDO3c"/>
    <property type="match status" value="1"/>
</dbReference>
<evidence type="ECO:0000256" key="8">
    <source>
        <dbReference type="ARBA" id="ARBA00022763"/>
    </source>
</evidence>
<dbReference type="GO" id="GO:0032357">
    <property type="term" value="F:oxidized purine DNA binding"/>
    <property type="evidence" value="ECO:0007669"/>
    <property type="project" value="TreeGrafter"/>
</dbReference>
<dbReference type="EC" id="3.2.2.31" evidence="4"/>
<dbReference type="Gene3D" id="1.10.1670.10">
    <property type="entry name" value="Helix-hairpin-Helix base-excision DNA repair enzymes (C-terminal)"/>
    <property type="match status" value="1"/>
</dbReference>
<dbReference type="GO" id="GO:0000701">
    <property type="term" value="F:purine-specific mismatch base pair DNA N-glycosylase activity"/>
    <property type="evidence" value="ECO:0007669"/>
    <property type="project" value="UniProtKB-EC"/>
</dbReference>
<evidence type="ECO:0000256" key="2">
    <source>
        <dbReference type="ARBA" id="ARBA00001966"/>
    </source>
</evidence>
<comment type="cofactor">
    <cofactor evidence="2">
        <name>[4Fe-4S] cluster</name>
        <dbReference type="ChEBI" id="CHEBI:49883"/>
    </cofactor>
</comment>
<comment type="similarity">
    <text evidence="3">Belongs to the Nth/MutY family.</text>
</comment>